<dbReference type="Proteomes" id="UP000191518">
    <property type="component" value="Unassembled WGS sequence"/>
</dbReference>
<evidence type="ECO:0000313" key="3">
    <source>
        <dbReference type="Proteomes" id="UP000191518"/>
    </source>
</evidence>
<keyword evidence="3" id="KW-1185">Reference proteome</keyword>
<dbReference type="AlphaFoldDB" id="A0A1V6S262"/>
<proteinExistence type="predicted"/>
<evidence type="ECO:0008006" key="4">
    <source>
        <dbReference type="Google" id="ProtNLM"/>
    </source>
</evidence>
<reference evidence="3" key="1">
    <citation type="journal article" date="2017" name="Nat. Microbiol.">
        <title>Global analysis of biosynthetic gene clusters reveals vast potential of secondary metabolite production in Penicillium species.</title>
        <authorList>
            <person name="Nielsen J.C."/>
            <person name="Grijseels S."/>
            <person name="Prigent S."/>
            <person name="Ji B."/>
            <person name="Dainat J."/>
            <person name="Nielsen K.F."/>
            <person name="Frisvad J.C."/>
            <person name="Workman M."/>
            <person name="Nielsen J."/>
        </authorList>
    </citation>
    <scope>NUCLEOTIDE SEQUENCE [LARGE SCALE GENOMIC DNA]</scope>
    <source>
        <strain evidence="3">IBT 29486</strain>
    </source>
</reference>
<organism evidence="2 3">
    <name type="scientific">Penicillium vulpinum</name>
    <dbReference type="NCBI Taxonomy" id="29845"/>
    <lineage>
        <taxon>Eukaryota</taxon>
        <taxon>Fungi</taxon>
        <taxon>Dikarya</taxon>
        <taxon>Ascomycota</taxon>
        <taxon>Pezizomycotina</taxon>
        <taxon>Eurotiomycetes</taxon>
        <taxon>Eurotiomycetidae</taxon>
        <taxon>Eurotiales</taxon>
        <taxon>Aspergillaceae</taxon>
        <taxon>Penicillium</taxon>
    </lineage>
</organism>
<evidence type="ECO:0000313" key="2">
    <source>
        <dbReference type="EMBL" id="OQE08131.1"/>
    </source>
</evidence>
<feature type="compositionally biased region" description="Basic residues" evidence="1">
    <location>
        <begin position="148"/>
        <end position="163"/>
    </location>
</feature>
<dbReference type="EMBL" id="MDYP01000011">
    <property type="protein sequence ID" value="OQE08131.1"/>
    <property type="molecule type" value="Genomic_DNA"/>
</dbReference>
<feature type="region of interest" description="Disordered" evidence="1">
    <location>
        <begin position="139"/>
        <end position="173"/>
    </location>
</feature>
<name>A0A1V6S262_9EURO</name>
<sequence length="173" mass="20145">MKLIVATNRLCLEYRRRWEQHLKLASPEELETLKTWKAFEDWTLTLLDKTHVFDEADLMEMYTHARHNPSQDPHQFHTYLCAIEAELEKQFEPRSQKEQCLTFLVKLDPDLRCEIRQDLATGKLKLPENMSDMVRLRGYAKGSGSSRGNHRGRGLSSKSRRGRGNSNSKQQSA</sequence>
<dbReference type="STRING" id="29845.A0A1V6S262"/>
<protein>
    <recommendedName>
        <fullName evidence="4">Retrotransposon gag domain-containing protein</fullName>
    </recommendedName>
</protein>
<evidence type="ECO:0000256" key="1">
    <source>
        <dbReference type="SAM" id="MobiDB-lite"/>
    </source>
</evidence>
<gene>
    <name evidence="2" type="ORF">PENVUL_c011G10276</name>
</gene>
<comment type="caution">
    <text evidence="2">The sequence shown here is derived from an EMBL/GenBank/DDBJ whole genome shotgun (WGS) entry which is preliminary data.</text>
</comment>
<accession>A0A1V6S262</accession>
<feature type="compositionally biased region" description="Low complexity" evidence="1">
    <location>
        <begin position="164"/>
        <end position="173"/>
    </location>
</feature>